<feature type="region of interest" description="Disordered" evidence="1">
    <location>
        <begin position="462"/>
        <end position="494"/>
    </location>
</feature>
<feature type="region of interest" description="Disordered" evidence="1">
    <location>
        <begin position="738"/>
        <end position="760"/>
    </location>
</feature>
<accession>A0A0N0VCL4</accession>
<dbReference type="Pfam" id="PF01369">
    <property type="entry name" value="Sec7"/>
    <property type="match status" value="1"/>
</dbReference>
<dbReference type="SUPFAM" id="SSF48371">
    <property type="entry name" value="ARM repeat"/>
    <property type="match status" value="1"/>
</dbReference>
<feature type="region of interest" description="Disordered" evidence="1">
    <location>
        <begin position="223"/>
        <end position="270"/>
    </location>
</feature>
<dbReference type="RefSeq" id="XP_015651660.1">
    <property type="nucleotide sequence ID" value="XM_015809770.1"/>
</dbReference>
<dbReference type="OrthoDB" id="10258608at2759"/>
<name>A0A0N0VCL4_LEPPY</name>
<feature type="compositionally biased region" description="Low complexity" evidence="1">
    <location>
        <begin position="255"/>
        <end position="270"/>
    </location>
</feature>
<keyword evidence="4" id="KW-1185">Reference proteome</keyword>
<dbReference type="GO" id="GO:0032012">
    <property type="term" value="P:regulation of ARF protein signal transduction"/>
    <property type="evidence" value="ECO:0007669"/>
    <property type="project" value="InterPro"/>
</dbReference>
<protein>
    <recommendedName>
        <fullName evidence="2">SEC7 domain-containing protein</fullName>
    </recommendedName>
</protein>
<evidence type="ECO:0000313" key="4">
    <source>
        <dbReference type="Proteomes" id="UP000037923"/>
    </source>
</evidence>
<dbReference type="VEuPathDB" id="TriTrypDB:LpyrH10_39_0220"/>
<dbReference type="PANTHER" id="PTHR10663:SF388">
    <property type="entry name" value="GOLGI-SPECIFIC BREFELDIN A-RESISTANCE GUANINE NUCLEOTIDE EXCHANGE FACTOR 1"/>
    <property type="match status" value="1"/>
</dbReference>
<evidence type="ECO:0000259" key="2">
    <source>
        <dbReference type="PROSITE" id="PS50190"/>
    </source>
</evidence>
<dbReference type="SMART" id="SM00222">
    <property type="entry name" value="Sec7"/>
    <property type="match status" value="1"/>
</dbReference>
<dbReference type="FunFam" id="1.10.1000.11:FF:000018">
    <property type="entry name" value="Sec7_domain_containing_protein_-_putative"/>
    <property type="match status" value="1"/>
</dbReference>
<dbReference type="InterPro" id="IPR016024">
    <property type="entry name" value="ARM-type_fold"/>
</dbReference>
<evidence type="ECO:0000256" key="1">
    <source>
        <dbReference type="SAM" id="MobiDB-lite"/>
    </source>
</evidence>
<gene>
    <name evidence="3" type="ORF">ABB37_10044</name>
</gene>
<dbReference type="PROSITE" id="PS50190">
    <property type="entry name" value="SEC7"/>
    <property type="match status" value="1"/>
</dbReference>
<dbReference type="InterPro" id="IPR023394">
    <property type="entry name" value="Sec7_C_sf"/>
</dbReference>
<feature type="compositionally biased region" description="Low complexity" evidence="1">
    <location>
        <begin position="223"/>
        <end position="232"/>
    </location>
</feature>
<dbReference type="EMBL" id="LGTL01000039">
    <property type="protein sequence ID" value="KPA73221.1"/>
    <property type="molecule type" value="Genomic_DNA"/>
</dbReference>
<dbReference type="GO" id="GO:0005737">
    <property type="term" value="C:cytoplasm"/>
    <property type="evidence" value="ECO:0007669"/>
    <property type="project" value="UniProtKB-ARBA"/>
</dbReference>
<comment type="caution">
    <text evidence="3">The sequence shown here is derived from an EMBL/GenBank/DDBJ whole genome shotgun (WGS) entry which is preliminary data.</text>
</comment>
<feature type="compositionally biased region" description="Pro residues" evidence="1">
    <location>
        <begin position="71"/>
        <end position="86"/>
    </location>
</feature>
<sequence>MAHHLTNAEVENKVAFLVQLHALLTQVSSVVSSNALGSAQKAKLSDIRAATETWLKDVGSVGAPRPSIAPSNPPPQSPVTDAPPLPTAATSTPAESSSPAATAAAAEGEEGTGSTLNANTTTTASAKPSPDPAAPAKESAAAVRPGGSSSFTADMASTRSVTAGRNIVDLVSYLRLLFNNDIPERARLQSFGKNLVRLLMVRCCSTIMASLQHVVYQTYATPPAEPATATTPSAVETDTEGRVEASEVGSPEKNPSSASAPEAPAQSQVQVPTKDKISLFVELAQEINVATKALVDCVQLMTSDAVPSDAASARFPVQLCVDVVKQTRRALLYFQSRLEKEELYLLRNHILSERTVAGTAEAASPLEDVDAAQEVLQQEPAEDVAAHVRSRAGGLEVMWGPSLTHSICHIGDVIEPAVRFLVSVAGVRAEGAPAAMVGLKKDAAHDLFSLCGVASPSATPLPGNGSLRSSATGGGPAASGGLTRPLSSGELHSGANANGAGGNGAVASPVSGSSVMPPAWRAAAGEVLASLGSSYTADYLAAVARCCGENNEGELLSTRLLADMLSYVTTHDVPLLRCVLRLPRWSRPLYEGILNCAVSIQPAVLAAGLDALRLLTVNCATELGQEVGYLYCNVVLRLLESSNSPHYVKRTIVLHLLTTLMSHSSIVPAGAAAEGTRTIPLILHLYRLYDLNVHAHQLNFVQQFTSALSRIVRAAPKEDFAQDAVVQEQLQRQQEAAAAESKKHKEAVRNSTSATTSGNTATTVAAASGNAADGSSLDATAPAASLASLSLPAMALHGLVRIVEVLTTQAPPEEETGRDVLAALPTVQNRERKLKEQQQVDLFNASPKKAVYKMFHVTAEENAIPEEHSAFSAQWDHAHIPPVPSAETAKKVEDVVDFLSGISSLDPAAVAEFLTTPAVFPLHVCTAYLRRLPLSGRSVLEAISELLMRVQLPKEGQRIERLLEYFSAAYFDVNDVPGIDRQVFPFKNDTAVFIVVVATVMLNTNIHNPSVGMRLDLKSFRGQLRRCNDDESFADAFVDDIFYCISTHPLESIKSVTIDTSASADSASRGAFDVFFVSQEEKRQLAFGVERQRMVSETQQLLQLRTRQDPRPSLPPAWWYAAAKDLFLSTWSAVCAVFGPAMYEGPSAPLPVLLQCVRGLQSLLCTAAAFDLQTECTVTLLTLLRMAESTPVRAHCRRAVLVVAATPYAVHFPVRCWVAVCQLMLELRLSSTSEAPPLVEDVFTRMESLTRLSVEADETRTAGEGAETEQESTAAVHKPTEAIHRVLEGVMTTIRGYAVGDVENMSAALVLLRRALEFSRIIHGRRAADVVYYVNIRDFTAVVVPAYVELVKKHGLSDEGLQVLFECLVEILCTMWLASSTRRVVVPASVMSSSGHRSGEGDGARVAEDDLKQPPVTITVDTAPAGFVRCFRCLRSIYDITLASAATDGSATLLQMHTLQAVKEVLSRTAHAAEVTAEAQHLSLYTMVASWQQALYPLAMALCDRRTTTTEAGSLALLVLRKLVALSGGTGGTFSDRLPPQVRGALLWLLAQLSYMGGMCGDVDGAQVCVALLSSICTTTLAMSLSASSPMAWYAAGPPSPPSAASGADLETLARALAERDSLTQRVVSSVEESPEYVVQQTLVRLGLLLRCEREQTRAEVVHQLRTLSLQMRPAQVQTFATDLIEVVLEGAIGHAAHHHKTPITHTSLIPFFFYQMPVPAAMRRCSRAAFRSTLPAALGFLAGELLSGLSGEFQAVTAERVMQRCLMPILLSPNSPYQSRFLAIRSLSQCIAVCLPQNGEVTRPQLAQCVLDCVSLSLYAVQVPLPAIVPPTAVFVGRRWLDAPPAVAAEAWSAYGAAATQTIRVMDTAEPEWVVRGPPAAADATPGVTPATEGGEEKSAGPPPSRGSGGSTTLLADEPLIEYVNLLAQVLAGVPKEVHSVVVSAMARPAGDEQRSEPSVSTAATAAEWALPRTSVLVLLQLTLRAAGTLFSILWRINYPYEVEQYASQFVELGREAPALIRNGGLLPHAAIRSVLQCYCELAMLSVEYPTKEVLASTTDIIEGIRQVQAAAQPSPSSTWSSAAGAYGSGATVPAGTSSLAADPASLQRLSPQEQQHVRTCNSGMYQQLAAVLGYLVKLLTGQSNAVAPAGAAASLTAATVGWAHRKAAFEAMAMHPRFFSSLVSLLTPTAGTLIVSVRDYFAWYIAHAEVLPTSPATPTEEAAPAAIPKKGAPDIVTQHLQASPEELPQEASVNGALRSGIHINGYTSGEHTNADGASASAALKEVAAAADADVEVEADYVDGEDSLL</sequence>
<dbReference type="Gene3D" id="1.10.1000.11">
    <property type="entry name" value="Arf Nucleotide-binding Site Opener,domain 2"/>
    <property type="match status" value="1"/>
</dbReference>
<dbReference type="GeneID" id="26910324"/>
<dbReference type="OMA" id="VRCCSTI"/>
<dbReference type="GO" id="GO:0016192">
    <property type="term" value="P:vesicle-mediated transport"/>
    <property type="evidence" value="ECO:0007669"/>
    <property type="project" value="UniProtKB-ARBA"/>
</dbReference>
<dbReference type="GO" id="GO:0005085">
    <property type="term" value="F:guanyl-nucleotide exchange factor activity"/>
    <property type="evidence" value="ECO:0007669"/>
    <property type="project" value="InterPro"/>
</dbReference>
<organism evidence="3 4">
    <name type="scientific">Leptomonas pyrrhocoris</name>
    <name type="common">Firebug parasite</name>
    <dbReference type="NCBI Taxonomy" id="157538"/>
    <lineage>
        <taxon>Eukaryota</taxon>
        <taxon>Discoba</taxon>
        <taxon>Euglenozoa</taxon>
        <taxon>Kinetoplastea</taxon>
        <taxon>Metakinetoplastina</taxon>
        <taxon>Trypanosomatida</taxon>
        <taxon>Trypanosomatidae</taxon>
        <taxon>Leishmaniinae</taxon>
        <taxon>Leptomonas</taxon>
    </lineage>
</organism>
<proteinExistence type="predicted"/>
<feature type="compositionally biased region" description="Low complexity" evidence="1">
    <location>
        <begin position="87"/>
        <end position="142"/>
    </location>
</feature>
<dbReference type="GO" id="GO:0012505">
    <property type="term" value="C:endomembrane system"/>
    <property type="evidence" value="ECO:0007669"/>
    <property type="project" value="UniProtKB-ARBA"/>
</dbReference>
<dbReference type="InterPro" id="IPR035999">
    <property type="entry name" value="Sec7_dom_sf"/>
</dbReference>
<feature type="region of interest" description="Disordered" evidence="1">
    <location>
        <begin position="61"/>
        <end position="153"/>
    </location>
</feature>
<feature type="region of interest" description="Disordered" evidence="1">
    <location>
        <begin position="1878"/>
        <end position="1913"/>
    </location>
</feature>
<feature type="domain" description="SEC7" evidence="2">
    <location>
        <begin position="823"/>
        <end position="1048"/>
    </location>
</feature>
<dbReference type="InterPro" id="IPR000904">
    <property type="entry name" value="Sec7_dom"/>
</dbReference>
<feature type="compositionally biased region" description="Low complexity" evidence="1">
    <location>
        <begin position="750"/>
        <end position="760"/>
    </location>
</feature>
<dbReference type="PANTHER" id="PTHR10663">
    <property type="entry name" value="GUANYL-NUCLEOTIDE EXCHANGE FACTOR"/>
    <property type="match status" value="1"/>
</dbReference>
<reference evidence="3 4" key="1">
    <citation type="submission" date="2015-07" db="EMBL/GenBank/DDBJ databases">
        <title>High-quality genome of monoxenous trypanosomatid Leptomonas pyrrhocoris.</title>
        <authorList>
            <person name="Flegontov P."/>
            <person name="Butenko A."/>
            <person name="Firsov S."/>
            <person name="Vlcek C."/>
            <person name="Logacheva M.D."/>
            <person name="Field M."/>
            <person name="Filatov D."/>
            <person name="Flegontova O."/>
            <person name="Gerasimov E."/>
            <person name="Jackson A.P."/>
            <person name="Kelly S."/>
            <person name="Opperdoes F."/>
            <person name="O'Reilly A."/>
            <person name="Votypka J."/>
            <person name="Yurchenko V."/>
            <person name="Lukes J."/>
        </authorList>
    </citation>
    <scope>NUCLEOTIDE SEQUENCE [LARGE SCALE GENOMIC DNA]</scope>
    <source>
        <strain evidence="3">H10</strain>
    </source>
</reference>
<dbReference type="Proteomes" id="UP000037923">
    <property type="component" value="Unassembled WGS sequence"/>
</dbReference>
<dbReference type="SUPFAM" id="SSF48425">
    <property type="entry name" value="Sec7 domain"/>
    <property type="match status" value="1"/>
</dbReference>
<evidence type="ECO:0000313" key="3">
    <source>
        <dbReference type="EMBL" id="KPA73221.1"/>
    </source>
</evidence>